<proteinExistence type="predicted"/>
<dbReference type="SUPFAM" id="SSF109604">
    <property type="entry name" value="HD-domain/PDEase-like"/>
    <property type="match status" value="1"/>
</dbReference>
<comment type="caution">
    <text evidence="2">The sequence shown here is derived from an EMBL/GenBank/DDBJ whole genome shotgun (WGS) entry which is preliminary data.</text>
</comment>
<name>A0AAW4L4A2_9BACT</name>
<accession>A0AAW4L4A2</accession>
<evidence type="ECO:0000313" key="3">
    <source>
        <dbReference type="Proteomes" id="UP000811899"/>
    </source>
</evidence>
<dbReference type="Pfam" id="PF13487">
    <property type="entry name" value="HD_5"/>
    <property type="match status" value="1"/>
</dbReference>
<protein>
    <submittedName>
        <fullName evidence="2">HD domain-containing protein</fullName>
    </submittedName>
</protein>
<evidence type="ECO:0000313" key="2">
    <source>
        <dbReference type="EMBL" id="MBT0665012.1"/>
    </source>
</evidence>
<dbReference type="EMBL" id="JAHCVJ010000004">
    <property type="protein sequence ID" value="MBT0665012.1"/>
    <property type="molecule type" value="Genomic_DNA"/>
</dbReference>
<sequence>MFPAIALYTKGTGSNYVLYKPYDRPFTLADKDRLERTNKQNIYIRSDDSPDLTAYIEENLSGFLVDDSISQRSKNMVLYQTSMEFVAEIMEAPHMLAANFTRCKGLIRNLMKHVSTSASLLSVLQEVAAGHLYILSHSVKVAALTMLMHEKAFNICQDEMLDVGIGGILHDIGMTLISPDILEKPEALSNIEYETVKTHSQKGYELLNKAGVFSDITLTIVRHHHEKWDGTGYPAKLKGNNISRSAQVAAVCDIYCALVSDRAYRKASSHAEAIRIMTSEAGGTFNKELFEQFRKIVDSQAPVG</sequence>
<dbReference type="PROSITE" id="PS51832">
    <property type="entry name" value="HD_GYP"/>
    <property type="match status" value="1"/>
</dbReference>
<dbReference type="CDD" id="cd00077">
    <property type="entry name" value="HDc"/>
    <property type="match status" value="1"/>
</dbReference>
<reference evidence="2 3" key="1">
    <citation type="submission" date="2021-05" db="EMBL/GenBank/DDBJ databases">
        <title>The draft genome of Geobacter pelophilus DSM 12255.</title>
        <authorList>
            <person name="Xu Z."/>
            <person name="Masuda Y."/>
            <person name="Itoh H."/>
            <person name="Senoo K."/>
        </authorList>
    </citation>
    <scope>NUCLEOTIDE SEQUENCE [LARGE SCALE GENOMIC DNA]</scope>
    <source>
        <strain evidence="2 3">DSM 12255</strain>
    </source>
</reference>
<dbReference type="SMART" id="SM00471">
    <property type="entry name" value="HDc"/>
    <property type="match status" value="1"/>
</dbReference>
<feature type="domain" description="HD-GYP" evidence="1">
    <location>
        <begin position="106"/>
        <end position="304"/>
    </location>
</feature>
<evidence type="ECO:0000259" key="1">
    <source>
        <dbReference type="PROSITE" id="PS51832"/>
    </source>
</evidence>
<dbReference type="InterPro" id="IPR003607">
    <property type="entry name" value="HD/PDEase_dom"/>
</dbReference>
<dbReference type="PANTHER" id="PTHR43155">
    <property type="entry name" value="CYCLIC DI-GMP PHOSPHODIESTERASE PA4108-RELATED"/>
    <property type="match status" value="1"/>
</dbReference>
<dbReference type="PANTHER" id="PTHR43155:SF2">
    <property type="entry name" value="CYCLIC DI-GMP PHOSPHODIESTERASE PA4108"/>
    <property type="match status" value="1"/>
</dbReference>
<organism evidence="2 3">
    <name type="scientific">Geoanaerobacter pelophilus</name>
    <dbReference type="NCBI Taxonomy" id="60036"/>
    <lineage>
        <taxon>Bacteria</taxon>
        <taxon>Pseudomonadati</taxon>
        <taxon>Thermodesulfobacteriota</taxon>
        <taxon>Desulfuromonadia</taxon>
        <taxon>Geobacterales</taxon>
        <taxon>Geobacteraceae</taxon>
        <taxon>Geoanaerobacter</taxon>
    </lineage>
</organism>
<dbReference type="Proteomes" id="UP000811899">
    <property type="component" value="Unassembled WGS sequence"/>
</dbReference>
<gene>
    <name evidence="2" type="ORF">KI809_11965</name>
</gene>
<dbReference type="InterPro" id="IPR037522">
    <property type="entry name" value="HD_GYP_dom"/>
</dbReference>
<dbReference type="AlphaFoldDB" id="A0AAW4L4A2"/>
<dbReference type="Gene3D" id="1.10.3210.10">
    <property type="entry name" value="Hypothetical protein af1432"/>
    <property type="match status" value="1"/>
</dbReference>
<keyword evidence="3" id="KW-1185">Reference proteome</keyword>